<comment type="caution">
    <text evidence="2">The sequence shown here is derived from an EMBL/GenBank/DDBJ whole genome shotgun (WGS) entry which is preliminary data.</text>
</comment>
<protein>
    <submittedName>
        <fullName evidence="2">Uncharacterized protein</fullName>
    </submittedName>
</protein>
<reference evidence="2 3" key="1">
    <citation type="journal article" date="2016" name="DNA Res.">
        <title>The draft genome of MD-2 pineapple using hybrid error correction of long reads.</title>
        <authorList>
            <person name="Redwan R.M."/>
            <person name="Saidin A."/>
            <person name="Kumar S.V."/>
        </authorList>
    </citation>
    <scope>NUCLEOTIDE SEQUENCE [LARGE SCALE GENOMIC DNA]</scope>
    <source>
        <strain evidence="3">cv. MD2</strain>
        <tissue evidence="2">Leaf</tissue>
    </source>
</reference>
<evidence type="ECO:0000313" key="2">
    <source>
        <dbReference type="EMBL" id="OAY76515.1"/>
    </source>
</evidence>
<evidence type="ECO:0000256" key="1">
    <source>
        <dbReference type="SAM" id="MobiDB-lite"/>
    </source>
</evidence>
<dbReference type="Proteomes" id="UP000092600">
    <property type="component" value="Unassembled WGS sequence"/>
</dbReference>
<feature type="compositionally biased region" description="Pro residues" evidence="1">
    <location>
        <begin position="93"/>
        <end position="110"/>
    </location>
</feature>
<organism evidence="2 3">
    <name type="scientific">Ananas comosus</name>
    <name type="common">Pineapple</name>
    <name type="synonym">Ananas ananas</name>
    <dbReference type="NCBI Taxonomy" id="4615"/>
    <lineage>
        <taxon>Eukaryota</taxon>
        <taxon>Viridiplantae</taxon>
        <taxon>Streptophyta</taxon>
        <taxon>Embryophyta</taxon>
        <taxon>Tracheophyta</taxon>
        <taxon>Spermatophyta</taxon>
        <taxon>Magnoliopsida</taxon>
        <taxon>Liliopsida</taxon>
        <taxon>Poales</taxon>
        <taxon>Bromeliaceae</taxon>
        <taxon>Bromelioideae</taxon>
        <taxon>Ananas</taxon>
    </lineage>
</organism>
<gene>
    <name evidence="2" type="ORF">ACMD2_03473</name>
</gene>
<accession>A0A199VID5</accession>
<feature type="compositionally biased region" description="Low complexity" evidence="1">
    <location>
        <begin position="58"/>
        <end position="92"/>
    </location>
</feature>
<proteinExistence type="predicted"/>
<dbReference type="AlphaFoldDB" id="A0A199VID5"/>
<name>A0A199VID5_ANACO</name>
<sequence length="231" mass="23613">MEEEEASAAAAAAVSPEPLLRRARPAPAQSRASRLAAILGRVAGGTGTGRDGTGTGTGTAWPIRAGAGDRGAPAPGAGPTRAPSWHSTSPGTSPSPPCPRRCSPPRPRSGPTPRLGFGSRGTGSSASSMWASCGPSIGGGGLRGGIAGWRKANTAAAVEVVVVGRGRRQSRRRGPIARRMGMRLMGSRETVLPNDVNPLIRWFPSSGGSLAFIGWFLVAKHSCKMRQSCTG</sequence>
<dbReference type="EMBL" id="LSRQ01001777">
    <property type="protein sequence ID" value="OAY76515.1"/>
    <property type="molecule type" value="Genomic_DNA"/>
</dbReference>
<feature type="compositionally biased region" description="Gly residues" evidence="1">
    <location>
        <begin position="42"/>
        <end position="57"/>
    </location>
</feature>
<feature type="compositionally biased region" description="Low complexity" evidence="1">
    <location>
        <begin position="25"/>
        <end position="37"/>
    </location>
</feature>
<feature type="compositionally biased region" description="Low complexity" evidence="1">
    <location>
        <begin position="7"/>
        <end position="18"/>
    </location>
</feature>
<evidence type="ECO:0000313" key="3">
    <source>
        <dbReference type="Proteomes" id="UP000092600"/>
    </source>
</evidence>
<feature type="region of interest" description="Disordered" evidence="1">
    <location>
        <begin position="1"/>
        <end position="128"/>
    </location>
</feature>